<feature type="region of interest" description="Disordered" evidence="1">
    <location>
        <begin position="1"/>
        <end position="23"/>
    </location>
</feature>
<evidence type="ECO:0000313" key="3">
    <source>
        <dbReference type="Proteomes" id="UP000509667"/>
    </source>
</evidence>
<accession>A0A7D5P1U0</accession>
<dbReference type="KEGG" id="hrr:HZS55_06245"/>
<evidence type="ECO:0000256" key="1">
    <source>
        <dbReference type="SAM" id="MobiDB-lite"/>
    </source>
</evidence>
<evidence type="ECO:0000313" key="2">
    <source>
        <dbReference type="EMBL" id="QLH76921.1"/>
    </source>
</evidence>
<sequence length="837" mass="92301">MRKQDITKHGISKVIDEPGDTFGTAESITEGEYDGRISQSDEDYYAIDLTDGDVLEVEVQFQESNYEEDHLDVDLYDPNEDFLESDTTIDAGAKTAATATQTGTHYIKIDGADDDLTENDYSLFVNRIEPAENDVFQPNYNFNTAASVTEGSYSASIVPSDHDYYAIDLNDGDVLEVELQFQESNYEEDHLDVDLYDPNEDFLESDTTIDAGAKTAATATQTGTYYIEVQGTDNILTENDYSLFVNRIQPAENDAFQPNYNFNTAASVTEGSYDGNIVPSDHDYYAIDLNDGDVLDVAIHFDETNYEEDHLDVDLYDPNEDFLESDTMTDAGARTAATATQTGTYYIEVQGTDNILTENSYTLSVNRIEPTENDAFQPNYNFNTAVSVTEGSYSASIVPSDHDYYAIDLTDGDVLEVEIHFDETNYEEYHLDIDLYDPNEDFLESDTTTDAGAKTAATATQTGTYYIEVQGTDNILTENNYTLSINRIQPAENDAFQPNYNFNTAVSVTEGSYSASIVPSDHDYYAIAVNSGGTIDVDVQFDETNYEEDHLDVDLYDPNEDFLESDTTTDGGANVAATASQTGTHYIKIQGTDDIRTKNDYTMSVTADVIGTPSVDGSVTINGNQVTFKYQITNEESKTVSNVTLNINNDFAGWSIESEESTADSWDVIDQTWTWNSIPASTSEDAQVTLSAQSGAEDEFQRLRAITAVGDTVTDLVTPLYDPTAPTELSIDVTGDTIGINQQAKINISATYVDSIILEDLWADWTVNSSVSDDVFIDLIAETGKVTLKWDSIQYSVSPVITITPPNRYVGGTYQLQLTVSNSEGDSATKTTQLTID</sequence>
<dbReference type="Proteomes" id="UP000509667">
    <property type="component" value="Chromosome"/>
</dbReference>
<reference evidence="2 3" key="1">
    <citation type="submission" date="2020-07" db="EMBL/GenBank/DDBJ databases">
        <title>Halosimplex pelagicum sp. nov. and Halosimplex rubrum sp. nov., isolated from salted brown alga Laminaria, and emended description of the genus Halosimplex.</title>
        <authorList>
            <person name="Cui H."/>
        </authorList>
    </citation>
    <scope>NUCLEOTIDE SEQUENCE [LARGE SCALE GENOMIC DNA]</scope>
    <source>
        <strain evidence="2 3">R27</strain>
    </source>
</reference>
<evidence type="ECO:0008006" key="4">
    <source>
        <dbReference type="Google" id="ProtNLM"/>
    </source>
</evidence>
<dbReference type="AlphaFoldDB" id="A0A7D5P1U0"/>
<proteinExistence type="predicted"/>
<dbReference type="OrthoDB" id="8638at2157"/>
<gene>
    <name evidence="2" type="ORF">HZS55_06245</name>
</gene>
<keyword evidence="3" id="KW-1185">Reference proteome</keyword>
<protein>
    <recommendedName>
        <fullName evidence="4">Pre-peptidase C-terminal domain-containing protein</fullName>
    </recommendedName>
</protein>
<name>A0A7D5P1U0_9EURY</name>
<dbReference type="RefSeq" id="WP_179910855.1">
    <property type="nucleotide sequence ID" value="NZ_CP058910.1"/>
</dbReference>
<dbReference type="Gene3D" id="2.60.120.380">
    <property type="match status" value="5"/>
</dbReference>
<organism evidence="2 3">
    <name type="scientific">Halosimplex rubrum</name>
    <dbReference type="NCBI Taxonomy" id="869889"/>
    <lineage>
        <taxon>Archaea</taxon>
        <taxon>Methanobacteriati</taxon>
        <taxon>Methanobacteriota</taxon>
        <taxon>Stenosarchaea group</taxon>
        <taxon>Halobacteria</taxon>
        <taxon>Halobacteriales</taxon>
        <taxon>Haloarculaceae</taxon>
        <taxon>Halosimplex</taxon>
    </lineage>
</organism>
<dbReference type="GeneID" id="56077446"/>
<dbReference type="EMBL" id="CP058910">
    <property type="protein sequence ID" value="QLH76921.1"/>
    <property type="molecule type" value="Genomic_DNA"/>
</dbReference>